<protein>
    <submittedName>
        <fullName evidence="2">J domain-containing protein</fullName>
    </submittedName>
</protein>
<organism evidence="1 2">
    <name type="scientific">Rhabditophanes sp. KR3021</name>
    <dbReference type="NCBI Taxonomy" id="114890"/>
    <lineage>
        <taxon>Eukaryota</taxon>
        <taxon>Metazoa</taxon>
        <taxon>Ecdysozoa</taxon>
        <taxon>Nematoda</taxon>
        <taxon>Chromadorea</taxon>
        <taxon>Rhabditida</taxon>
        <taxon>Tylenchina</taxon>
        <taxon>Panagrolaimomorpha</taxon>
        <taxon>Strongyloidoidea</taxon>
        <taxon>Alloionematidae</taxon>
        <taxon>Rhabditophanes</taxon>
    </lineage>
</organism>
<dbReference type="WBParaSite" id="RSKR_0001049000.1">
    <property type="protein sequence ID" value="RSKR_0001049000.1"/>
    <property type="gene ID" value="RSKR_0001049000"/>
</dbReference>
<dbReference type="Proteomes" id="UP000095286">
    <property type="component" value="Unplaced"/>
</dbReference>
<sequence>MVKDTKFYDILEITPTATENEIKKAYRKMALRYHPDKNTDANAEEIFKKISNAYETLMDGNKREIYDKYGEEGLKERSEGGGGGMHDPFDIFNMMFNRGGGRQRPTKQKDTVHQLGVKLEELYNGFTRKLKVSRNIKCEKCKGVGGKGCKQCPKCKGQGVEMAYVQLGPGLVTQTQRPCHPCGGTGESFTSICDGCMGKKLAKKAEIVEVHIEKGMKDGERITLHGKGDEHPTLEAGDFVVILDEQQHQDWVRKDEILICEQSLSLSEALCGVHKFIKTLDGRTLEYSTIPGEIIKHGDLKLIRNEGMPRRRCPSDKGNLVIQFSVQFPDSLTPAVVEKLKKILPQPGKTNAPSITEKCVLSEHDVQGFEDANSNDEEEGHSHERGGVQCAQQ</sequence>
<evidence type="ECO:0000313" key="2">
    <source>
        <dbReference type="WBParaSite" id="RSKR_0001049000.1"/>
    </source>
</evidence>
<accession>A0AC35UDE9</accession>
<proteinExistence type="predicted"/>
<reference evidence="2" key="1">
    <citation type="submission" date="2016-11" db="UniProtKB">
        <authorList>
            <consortium name="WormBaseParasite"/>
        </authorList>
    </citation>
    <scope>IDENTIFICATION</scope>
    <source>
        <strain evidence="2">KR3021</strain>
    </source>
</reference>
<name>A0AC35UDE9_9BILA</name>
<evidence type="ECO:0000313" key="1">
    <source>
        <dbReference type="Proteomes" id="UP000095286"/>
    </source>
</evidence>